<dbReference type="AlphaFoldDB" id="X0YBJ4"/>
<feature type="non-terminal residue" evidence="1">
    <location>
        <position position="1"/>
    </location>
</feature>
<gene>
    <name evidence="1" type="ORF">S01H1_86036</name>
</gene>
<organism evidence="1">
    <name type="scientific">marine sediment metagenome</name>
    <dbReference type="NCBI Taxonomy" id="412755"/>
    <lineage>
        <taxon>unclassified sequences</taxon>
        <taxon>metagenomes</taxon>
        <taxon>ecological metagenomes</taxon>
    </lineage>
</organism>
<accession>X0YBJ4</accession>
<dbReference type="EMBL" id="BARS01059372">
    <property type="protein sequence ID" value="GAG44657.1"/>
    <property type="molecule type" value="Genomic_DNA"/>
</dbReference>
<feature type="non-terminal residue" evidence="1">
    <location>
        <position position="49"/>
    </location>
</feature>
<proteinExistence type="predicted"/>
<evidence type="ECO:0000313" key="1">
    <source>
        <dbReference type="EMBL" id="GAG44657.1"/>
    </source>
</evidence>
<name>X0YBJ4_9ZZZZ</name>
<reference evidence="1" key="1">
    <citation type="journal article" date="2014" name="Front. Microbiol.">
        <title>High frequency of phylogenetically diverse reductive dehalogenase-homologous genes in deep subseafloor sedimentary metagenomes.</title>
        <authorList>
            <person name="Kawai M."/>
            <person name="Futagami T."/>
            <person name="Toyoda A."/>
            <person name="Takaki Y."/>
            <person name="Nishi S."/>
            <person name="Hori S."/>
            <person name="Arai W."/>
            <person name="Tsubouchi T."/>
            <person name="Morono Y."/>
            <person name="Uchiyama I."/>
            <person name="Ito T."/>
            <person name="Fujiyama A."/>
            <person name="Inagaki F."/>
            <person name="Takami H."/>
        </authorList>
    </citation>
    <scope>NUCLEOTIDE SEQUENCE</scope>
    <source>
        <strain evidence="1">Expedition CK06-06</strain>
    </source>
</reference>
<comment type="caution">
    <text evidence="1">The sequence shown here is derived from an EMBL/GenBank/DDBJ whole genome shotgun (WGS) entry which is preliminary data.</text>
</comment>
<protein>
    <submittedName>
        <fullName evidence="1">Uncharacterized protein</fullName>
    </submittedName>
</protein>
<sequence length="49" mass="5535">KPRLAGDHTHKMLRLWSYSIVRFGKGGDLVRGHKHTGSLAFDVIPFKGF</sequence>